<accession>A0A219B7D6</accession>
<dbReference type="AlphaFoldDB" id="A0A219B7D6"/>
<keyword evidence="3" id="KW-1185">Reference proteome</keyword>
<dbReference type="EMBL" id="NFZT01000001">
    <property type="protein sequence ID" value="OWV34094.1"/>
    <property type="molecule type" value="Genomic_DNA"/>
</dbReference>
<organism evidence="2 3">
    <name type="scientific">Pacificimonas flava</name>
    <dbReference type="NCBI Taxonomy" id="1234595"/>
    <lineage>
        <taxon>Bacteria</taxon>
        <taxon>Pseudomonadati</taxon>
        <taxon>Pseudomonadota</taxon>
        <taxon>Alphaproteobacteria</taxon>
        <taxon>Sphingomonadales</taxon>
        <taxon>Sphingosinicellaceae</taxon>
        <taxon>Pacificimonas</taxon>
    </lineage>
</organism>
<evidence type="ECO:0000259" key="1">
    <source>
        <dbReference type="Pfam" id="PF19802"/>
    </source>
</evidence>
<evidence type="ECO:0000313" key="2">
    <source>
        <dbReference type="EMBL" id="OWV34094.1"/>
    </source>
</evidence>
<feature type="domain" description="DUF6285" evidence="1">
    <location>
        <begin position="24"/>
        <end position="110"/>
    </location>
</feature>
<dbReference type="Pfam" id="PF19802">
    <property type="entry name" value="DUF6285"/>
    <property type="match status" value="1"/>
</dbReference>
<dbReference type="Proteomes" id="UP000198462">
    <property type="component" value="Unassembled WGS sequence"/>
</dbReference>
<evidence type="ECO:0000313" key="3">
    <source>
        <dbReference type="Proteomes" id="UP000198462"/>
    </source>
</evidence>
<dbReference type="RefSeq" id="WP_088712792.1">
    <property type="nucleotide sequence ID" value="NZ_NFZT01000001.1"/>
</dbReference>
<protein>
    <recommendedName>
        <fullName evidence="1">DUF6285 domain-containing protein</fullName>
    </recommendedName>
</protein>
<dbReference type="OrthoDB" id="8854461at2"/>
<name>A0A219B7D6_9SPHN</name>
<comment type="caution">
    <text evidence="2">The sequence shown here is derived from an EMBL/GenBank/DDBJ whole genome shotgun (WGS) entry which is preliminary data.</text>
</comment>
<sequence length="121" mass="13243">MSRGIQIEDLAEAVAGYIDEISGKLEGRQAFHAKVAQNALAIIAREARQKPREAELAYYRERMGCSADEDPAVAFAAGIRSGEVEPDDPDMLKRLAGFVAARLAVDNPKFSTLPRLRELAE</sequence>
<proteinExistence type="predicted"/>
<gene>
    <name evidence="2" type="ORF">B5C34_11910</name>
</gene>
<dbReference type="InterPro" id="IPR046252">
    <property type="entry name" value="DUF6285"/>
</dbReference>
<reference evidence="3" key="1">
    <citation type="submission" date="2017-05" db="EMBL/GenBank/DDBJ databases">
        <authorList>
            <person name="Lin X."/>
        </authorList>
    </citation>
    <scope>NUCLEOTIDE SEQUENCE [LARGE SCALE GENOMIC DNA]</scope>
    <source>
        <strain evidence="3">JLT2012</strain>
    </source>
</reference>